<reference evidence="5 6" key="1">
    <citation type="journal article" date="2020" name="Microbiol. Resour. Announc.">
        <title>Draft Genome Sequence of a Cladosporium Species Isolated from the Mesophotic Ascidian Didemnum maculosum.</title>
        <authorList>
            <person name="Gioti A."/>
            <person name="Siaperas R."/>
            <person name="Nikolaivits E."/>
            <person name="Le Goff G."/>
            <person name="Ouazzani J."/>
            <person name="Kotoulas G."/>
            <person name="Topakas E."/>
        </authorList>
    </citation>
    <scope>NUCLEOTIDE SEQUENCE [LARGE SCALE GENOMIC DNA]</scope>
    <source>
        <strain evidence="5 6">TM138-S3</strain>
    </source>
</reference>
<accession>A0AB34L2K6</accession>
<keyword evidence="6" id="KW-1185">Reference proteome</keyword>
<comment type="caution">
    <text evidence="5">The sequence shown here is derived from an EMBL/GenBank/DDBJ whole genome shotgun (WGS) entry which is preliminary data.</text>
</comment>
<dbReference type="InterPro" id="IPR006680">
    <property type="entry name" value="Amidohydro-rel"/>
</dbReference>
<dbReference type="GeneID" id="96001533"/>
<evidence type="ECO:0000313" key="6">
    <source>
        <dbReference type="Proteomes" id="UP000803884"/>
    </source>
</evidence>
<dbReference type="GO" id="GO:0016831">
    <property type="term" value="F:carboxy-lyase activity"/>
    <property type="evidence" value="ECO:0007669"/>
    <property type="project" value="UniProtKB-KW"/>
</dbReference>
<organism evidence="5 6">
    <name type="scientific">Cladosporium halotolerans</name>
    <dbReference type="NCBI Taxonomy" id="1052096"/>
    <lineage>
        <taxon>Eukaryota</taxon>
        <taxon>Fungi</taxon>
        <taxon>Dikarya</taxon>
        <taxon>Ascomycota</taxon>
        <taxon>Pezizomycotina</taxon>
        <taxon>Dothideomycetes</taxon>
        <taxon>Dothideomycetidae</taxon>
        <taxon>Cladosporiales</taxon>
        <taxon>Cladosporiaceae</taxon>
        <taxon>Cladosporium</taxon>
    </lineage>
</organism>
<dbReference type="PANTHER" id="PTHR21240">
    <property type="entry name" value="2-AMINO-3-CARBOXYLMUCONATE-6-SEMIALDEHYDE DECARBOXYLASE"/>
    <property type="match status" value="1"/>
</dbReference>
<dbReference type="InterPro" id="IPR032466">
    <property type="entry name" value="Metal_Hydrolase"/>
</dbReference>
<dbReference type="GO" id="GO:0019748">
    <property type="term" value="P:secondary metabolic process"/>
    <property type="evidence" value="ECO:0007669"/>
    <property type="project" value="TreeGrafter"/>
</dbReference>
<dbReference type="AlphaFoldDB" id="A0AB34L2K6"/>
<comment type="similarity">
    <text evidence="3">Belongs to the metallo-dependent hydrolases superfamily.</text>
</comment>
<evidence type="ECO:0000259" key="4">
    <source>
        <dbReference type="Pfam" id="PF04909"/>
    </source>
</evidence>
<dbReference type="Pfam" id="PF04909">
    <property type="entry name" value="Amidohydro_2"/>
    <property type="match status" value="1"/>
</dbReference>
<dbReference type="GO" id="GO:0016787">
    <property type="term" value="F:hydrolase activity"/>
    <property type="evidence" value="ECO:0007669"/>
    <property type="project" value="InterPro"/>
</dbReference>
<dbReference type="PANTHER" id="PTHR21240:SF30">
    <property type="entry name" value="AMIDOHYDROLASE-RELATED DOMAIN-CONTAINING PROTEIN-RELATED"/>
    <property type="match status" value="1"/>
</dbReference>
<protein>
    <recommendedName>
        <fullName evidence="4">Amidohydrolase-related domain-containing protein</fullName>
    </recommendedName>
</protein>
<dbReference type="FunFam" id="3.20.20.140:FF:000099">
    <property type="entry name" value="Amidohydrolase 2"/>
    <property type="match status" value="1"/>
</dbReference>
<evidence type="ECO:0000256" key="3">
    <source>
        <dbReference type="RuleBase" id="RU366045"/>
    </source>
</evidence>
<proteinExistence type="inferred from homology"/>
<name>A0AB34L2K6_9PEZI</name>
<dbReference type="RefSeq" id="XP_069234329.1">
    <property type="nucleotide sequence ID" value="XM_069368695.1"/>
</dbReference>
<evidence type="ECO:0000256" key="2">
    <source>
        <dbReference type="ARBA" id="ARBA00023239"/>
    </source>
</evidence>
<dbReference type="Proteomes" id="UP000803884">
    <property type="component" value="Unassembled WGS sequence"/>
</dbReference>
<dbReference type="InterPro" id="IPR032465">
    <property type="entry name" value="ACMSD"/>
</dbReference>
<dbReference type="SUPFAM" id="SSF51556">
    <property type="entry name" value="Metallo-dependent hydrolases"/>
    <property type="match status" value="1"/>
</dbReference>
<evidence type="ECO:0000256" key="1">
    <source>
        <dbReference type="ARBA" id="ARBA00022793"/>
    </source>
</evidence>
<gene>
    <name evidence="5" type="ORF">WHR41_00089</name>
</gene>
<keyword evidence="1 3" id="KW-0210">Decarboxylase</keyword>
<feature type="domain" description="Amidohydrolase-related" evidence="4">
    <location>
        <begin position="69"/>
        <end position="321"/>
    </location>
</feature>
<dbReference type="EMBL" id="JAAQHG020000001">
    <property type="protein sequence ID" value="KAL1591224.1"/>
    <property type="molecule type" value="Genomic_DNA"/>
</dbReference>
<keyword evidence="2 3" id="KW-0456">Lyase</keyword>
<sequence>MTPPPLITLEEHFFSSSVSSNMDKAYVEQFKHVPSLESKLKNLSDLRLSDMDAGKVSFQVISHAPTPGAPTPQQCVEANDQLAAAVADNQTRFAGFAVLPMAQPEEAAKELERTVKQHCFVGALIDNHVLGQYYDGPEYLPFWQKVHDLDVAIYIHPTWPSDDMGRRYEGNFTDGASRSLSASGWGWHTETGLHFLRLFASGLFDKLPKLKIIVGHFGEMLPFMLERISVLSRRWGDIKRDFATVYKENLWITTSGVWGLAPMATILANTPVEHVLYSVDYPFARNEDGLDWIQKLEASGMVTKEQLDLIAYKNAESLLGIKAPARQ</sequence>
<dbReference type="GO" id="GO:0005829">
    <property type="term" value="C:cytosol"/>
    <property type="evidence" value="ECO:0007669"/>
    <property type="project" value="TreeGrafter"/>
</dbReference>
<evidence type="ECO:0000313" key="5">
    <source>
        <dbReference type="EMBL" id="KAL1591224.1"/>
    </source>
</evidence>
<dbReference type="Gene3D" id="3.20.20.140">
    <property type="entry name" value="Metal-dependent hydrolases"/>
    <property type="match status" value="1"/>
</dbReference>